<dbReference type="Proteomes" id="UP000515465">
    <property type="component" value="Chromosome"/>
</dbReference>
<gene>
    <name evidence="4" type="ORF">HB778_03345</name>
</gene>
<comment type="similarity">
    <text evidence="1">Belongs to the membrane fusion protein (MFP) (TC 8.A.1) family.</text>
</comment>
<dbReference type="EMBL" id="CP050296">
    <property type="protein sequence ID" value="QND55796.1"/>
    <property type="molecule type" value="Genomic_DNA"/>
</dbReference>
<protein>
    <submittedName>
        <fullName evidence="4">Efflux RND transporter periplasmic adaptor subunit</fullName>
    </submittedName>
</protein>
<dbReference type="Gene3D" id="2.40.30.170">
    <property type="match status" value="1"/>
</dbReference>
<dbReference type="Gene3D" id="1.10.287.470">
    <property type="entry name" value="Helix hairpin bin"/>
    <property type="match status" value="1"/>
</dbReference>
<dbReference type="Gene3D" id="2.40.50.100">
    <property type="match status" value="1"/>
</dbReference>
<dbReference type="NCBIfam" id="TIGR01730">
    <property type="entry name" value="RND_mfp"/>
    <property type="match status" value="1"/>
</dbReference>
<dbReference type="GO" id="GO:0015562">
    <property type="term" value="F:efflux transmembrane transporter activity"/>
    <property type="evidence" value="ECO:0007669"/>
    <property type="project" value="TreeGrafter"/>
</dbReference>
<evidence type="ECO:0000259" key="2">
    <source>
        <dbReference type="Pfam" id="PF25954"/>
    </source>
</evidence>
<sequence>MTTDIMTARSRKTYLVLAGVLIVLGAMAALRAYGRATVEPATQTVAAPQASLTVAVEKVRSEAVASSISATGTVSAWQEAAIGAETSSLKLTEVLVGEGDHVRAGDVVAQLDASVLKAQLAEQKAAVDQAQATLDTAISAAGRADRLLASKAISAETAEDKATAVKTGRAALEQAKAATERLQAQLDQATILAPFDGVVSNRPAVAGSIVQAGTELMKIIRDGRLEVGVLLPEKDLPSVSVGQGANVVDASGRTFAGQVSSIAETVSSTTRLATVYVGLGEGSGLKPGMFARVSIAGAASQRLSVAEAALVWQDGKPVVFVVDDAGKAATRAVTIGAHQNGRVAIESGLSEGDSVVVAGAGFLSDGNLVRIADAQPGAAGKVTEAAR</sequence>
<evidence type="ECO:0000313" key="5">
    <source>
        <dbReference type="Proteomes" id="UP000515465"/>
    </source>
</evidence>
<dbReference type="Pfam" id="PF25967">
    <property type="entry name" value="RND-MFP_C"/>
    <property type="match status" value="1"/>
</dbReference>
<dbReference type="InterPro" id="IPR006143">
    <property type="entry name" value="RND_pump_MFP"/>
</dbReference>
<evidence type="ECO:0000256" key="1">
    <source>
        <dbReference type="ARBA" id="ARBA00009477"/>
    </source>
</evidence>
<dbReference type="RefSeq" id="WP_183461457.1">
    <property type="nucleotide sequence ID" value="NZ_CP050296.1"/>
</dbReference>
<dbReference type="InterPro" id="IPR058792">
    <property type="entry name" value="Beta-barrel_RND_2"/>
</dbReference>
<dbReference type="Pfam" id="PF25954">
    <property type="entry name" value="Beta-barrel_RND_2"/>
    <property type="match status" value="1"/>
</dbReference>
<dbReference type="AlphaFoldDB" id="A0A7G6SMR4"/>
<organism evidence="4 5">
    <name type="scientific">Mesorhizobium huakuii</name>
    <dbReference type="NCBI Taxonomy" id="28104"/>
    <lineage>
        <taxon>Bacteria</taxon>
        <taxon>Pseudomonadati</taxon>
        <taxon>Pseudomonadota</taxon>
        <taxon>Alphaproteobacteria</taxon>
        <taxon>Hyphomicrobiales</taxon>
        <taxon>Phyllobacteriaceae</taxon>
        <taxon>Mesorhizobium</taxon>
    </lineage>
</organism>
<dbReference type="Gene3D" id="2.40.420.20">
    <property type="match status" value="1"/>
</dbReference>
<accession>A0A7G6SMR4</accession>
<dbReference type="GO" id="GO:1990281">
    <property type="term" value="C:efflux pump complex"/>
    <property type="evidence" value="ECO:0007669"/>
    <property type="project" value="TreeGrafter"/>
</dbReference>
<proteinExistence type="inferred from homology"/>
<dbReference type="SUPFAM" id="SSF111369">
    <property type="entry name" value="HlyD-like secretion proteins"/>
    <property type="match status" value="1"/>
</dbReference>
<dbReference type="PANTHER" id="PTHR30469">
    <property type="entry name" value="MULTIDRUG RESISTANCE PROTEIN MDTA"/>
    <property type="match status" value="1"/>
</dbReference>
<dbReference type="InterPro" id="IPR058627">
    <property type="entry name" value="MdtA-like_C"/>
</dbReference>
<feature type="domain" description="Multidrug resistance protein MdtA-like C-terminal permuted SH3" evidence="3">
    <location>
        <begin position="314"/>
        <end position="360"/>
    </location>
</feature>
<feature type="domain" description="CusB-like beta-barrel" evidence="2">
    <location>
        <begin position="231"/>
        <end position="298"/>
    </location>
</feature>
<reference evidence="4" key="1">
    <citation type="journal article" date="2020" name="Mol. Plant Microbe Interact.">
        <title>Complete genome sequences of four natural Pseudomonas isolates that catabolize a wide range of aromatic compounds relevant to lignin valorization.</title>
        <authorList>
            <person name="Hatmaker E.A."/>
            <person name="Presle G."/>
            <person name="Cannon O."/>
            <person name="Guss A.M."/>
            <person name="Elkins J.G."/>
        </authorList>
    </citation>
    <scope>NUCLEOTIDE SEQUENCE</scope>
    <source>
        <strain evidence="4">583</strain>
    </source>
</reference>
<dbReference type="PANTHER" id="PTHR30469:SF15">
    <property type="entry name" value="HLYD FAMILY OF SECRETION PROTEINS"/>
    <property type="match status" value="1"/>
</dbReference>
<evidence type="ECO:0000313" key="4">
    <source>
        <dbReference type="EMBL" id="QND55796.1"/>
    </source>
</evidence>
<name>A0A7G6SMR4_9HYPH</name>
<evidence type="ECO:0000259" key="3">
    <source>
        <dbReference type="Pfam" id="PF25967"/>
    </source>
</evidence>